<dbReference type="GO" id="GO:0005737">
    <property type="term" value="C:cytoplasm"/>
    <property type="evidence" value="ECO:0007669"/>
    <property type="project" value="UniProtKB-SubCell"/>
</dbReference>
<comment type="subunit">
    <text evidence="5">Interacts with FtsZ.</text>
</comment>
<comment type="function">
    <text evidence="5">Cell division factor that enhances FtsZ-ring assembly. Directly interacts with FtsZ and promotes bundling of FtsZ protofilaments, with a reduction in FtsZ GTPase activity.</text>
</comment>
<dbReference type="GO" id="GO:0000917">
    <property type="term" value="P:division septum assembly"/>
    <property type="evidence" value="ECO:0007669"/>
    <property type="project" value="UniProtKB-KW"/>
</dbReference>
<dbReference type="Pfam" id="PF07072">
    <property type="entry name" value="ZapD"/>
    <property type="match status" value="1"/>
</dbReference>
<dbReference type="HAMAP" id="MF_01092">
    <property type="entry name" value="ZapD"/>
    <property type="match status" value="1"/>
</dbReference>
<dbReference type="KEGG" id="lto:RGQ30_04910"/>
<keyword evidence="7" id="KW-1185">Reference proteome</keyword>
<dbReference type="SUPFAM" id="SSF160950">
    <property type="entry name" value="YacF-like"/>
    <property type="match status" value="1"/>
</dbReference>
<dbReference type="GO" id="GO:0043093">
    <property type="term" value="P:FtsZ-dependent cytokinesis"/>
    <property type="evidence" value="ECO:0007669"/>
    <property type="project" value="UniProtKB-UniRule"/>
</dbReference>
<evidence type="ECO:0000256" key="4">
    <source>
        <dbReference type="ARBA" id="ARBA00023306"/>
    </source>
</evidence>
<protein>
    <recommendedName>
        <fullName evidence="5">Cell division protein ZapD</fullName>
    </recommendedName>
    <alternativeName>
        <fullName evidence="5">Z ring-associated protein D</fullName>
    </alternativeName>
</protein>
<dbReference type="InterPro" id="IPR036268">
    <property type="entry name" value="ZapD_sf"/>
</dbReference>
<reference evidence="6 7" key="1">
    <citation type="submission" date="2023-10" db="EMBL/GenBank/DDBJ databases">
        <title>Complete Genome Sequence of Limnobacter thiooxidans CS-K2T, Isolated from freshwater lake sediments in Bavaria, Germany.</title>
        <authorList>
            <person name="Naruki M."/>
            <person name="Watanabe A."/>
            <person name="Warashina T."/>
            <person name="Morita T."/>
            <person name="Arakawa K."/>
        </authorList>
    </citation>
    <scope>NUCLEOTIDE SEQUENCE [LARGE SCALE GENOMIC DNA]</scope>
    <source>
        <strain evidence="6 7">CS-K2</strain>
    </source>
</reference>
<comment type="similarity">
    <text evidence="5">Belongs to the ZapD family.</text>
</comment>
<dbReference type="GO" id="GO:0032153">
    <property type="term" value="C:cell division site"/>
    <property type="evidence" value="ECO:0007669"/>
    <property type="project" value="TreeGrafter"/>
</dbReference>
<organism evidence="6 7">
    <name type="scientific">Limnobacter thiooxidans</name>
    <dbReference type="NCBI Taxonomy" id="131080"/>
    <lineage>
        <taxon>Bacteria</taxon>
        <taxon>Pseudomonadati</taxon>
        <taxon>Pseudomonadota</taxon>
        <taxon>Betaproteobacteria</taxon>
        <taxon>Burkholderiales</taxon>
        <taxon>Burkholderiaceae</taxon>
        <taxon>Limnobacter</taxon>
    </lineage>
</organism>
<keyword evidence="4 5" id="KW-0131">Cell cycle</keyword>
<dbReference type="AlphaFoldDB" id="A0AA86J615"/>
<sequence>MQEKNRCATITHAFLFNCDASVTQVTDDRQTPQQVSQTTTYEFPLNERIRTLLRLEDLFAKFMFFVSRDHRLDHHTALLTLFEIIEVGSRADLKSDLLQELERQGASLAQFRGHPGVDRHMLEDTLSSIDLASTQLNQCNGRLGYHLRDNEFLMIIRSRCTIPGGVCEFDLPGYHRWQSRSAQARRQDIDIWFEPMKPLANAIALVLKILRHSGEMNVVVAEQGNYTQQMSGKSFQLLRVDLPNELEVVPEFSANKYMLWIRFNIPNANGVSKNNPYLDPIELKIRLCNL</sequence>
<gene>
    <name evidence="5 6" type="primary">zapD</name>
    <name evidence="6" type="ORF">RGQ30_04910</name>
</gene>
<dbReference type="NCBIfam" id="NF003656">
    <property type="entry name" value="PRK05287.1-4"/>
    <property type="match status" value="1"/>
</dbReference>
<dbReference type="Proteomes" id="UP001329151">
    <property type="component" value="Chromosome"/>
</dbReference>
<evidence type="ECO:0000256" key="5">
    <source>
        <dbReference type="HAMAP-Rule" id="MF_01092"/>
    </source>
</evidence>
<name>A0AA86J615_9BURK</name>
<accession>A0AA86J615</accession>
<keyword evidence="2 5" id="KW-0132">Cell division</keyword>
<dbReference type="PANTHER" id="PTHR39455:SF1">
    <property type="entry name" value="CELL DIVISION PROTEIN ZAPD"/>
    <property type="match status" value="1"/>
</dbReference>
<evidence type="ECO:0000313" key="6">
    <source>
        <dbReference type="EMBL" id="BET24990.1"/>
    </source>
</evidence>
<proteinExistence type="inferred from homology"/>
<dbReference type="PANTHER" id="PTHR39455">
    <property type="entry name" value="CELL DIVISION PROTEIN ZAPD"/>
    <property type="match status" value="1"/>
</dbReference>
<comment type="subcellular location">
    <subcellularLocation>
        <location evidence="5">Cytoplasm</location>
    </subcellularLocation>
    <text evidence="5">Localizes to mid-cell in an FtsZ-dependent manner.</text>
</comment>
<dbReference type="InterPro" id="IPR027462">
    <property type="entry name" value="ZapD_C"/>
</dbReference>
<evidence type="ECO:0000256" key="2">
    <source>
        <dbReference type="ARBA" id="ARBA00022618"/>
    </source>
</evidence>
<evidence type="ECO:0000313" key="7">
    <source>
        <dbReference type="Proteomes" id="UP001329151"/>
    </source>
</evidence>
<dbReference type="Gene3D" id="2.60.440.10">
    <property type="entry name" value="YacF-like domains"/>
    <property type="match status" value="1"/>
</dbReference>
<keyword evidence="1 5" id="KW-0963">Cytoplasm</keyword>
<keyword evidence="3 5" id="KW-0717">Septation</keyword>
<dbReference type="InterPro" id="IPR009777">
    <property type="entry name" value="ZapD"/>
</dbReference>
<dbReference type="Gene3D" id="1.10.3900.10">
    <property type="entry name" value="YacF-like"/>
    <property type="match status" value="1"/>
</dbReference>
<evidence type="ECO:0000256" key="3">
    <source>
        <dbReference type="ARBA" id="ARBA00023210"/>
    </source>
</evidence>
<evidence type="ECO:0000256" key="1">
    <source>
        <dbReference type="ARBA" id="ARBA00022490"/>
    </source>
</evidence>
<dbReference type="EMBL" id="AP028947">
    <property type="protein sequence ID" value="BET24990.1"/>
    <property type="molecule type" value="Genomic_DNA"/>
</dbReference>